<dbReference type="RefSeq" id="XP_062640882.1">
    <property type="nucleotide sequence ID" value="XM_062779299.1"/>
</dbReference>
<dbReference type="Proteomes" id="UP001302676">
    <property type="component" value="Unassembled WGS sequence"/>
</dbReference>
<accession>A0AAN6VCE0</accession>
<keyword evidence="2 5" id="KW-0812">Transmembrane</keyword>
<dbReference type="InterPro" id="IPR036259">
    <property type="entry name" value="MFS_trans_sf"/>
</dbReference>
<dbReference type="PANTHER" id="PTHR23502">
    <property type="entry name" value="MAJOR FACILITATOR SUPERFAMILY"/>
    <property type="match status" value="1"/>
</dbReference>
<reference evidence="6" key="1">
    <citation type="journal article" date="2023" name="Mol. Phylogenet. Evol.">
        <title>Genome-scale phylogeny and comparative genomics of the fungal order Sordariales.</title>
        <authorList>
            <person name="Hensen N."/>
            <person name="Bonometti L."/>
            <person name="Westerberg I."/>
            <person name="Brannstrom I.O."/>
            <person name="Guillou S."/>
            <person name="Cros-Aarteil S."/>
            <person name="Calhoun S."/>
            <person name="Haridas S."/>
            <person name="Kuo A."/>
            <person name="Mondo S."/>
            <person name="Pangilinan J."/>
            <person name="Riley R."/>
            <person name="LaButti K."/>
            <person name="Andreopoulos B."/>
            <person name="Lipzen A."/>
            <person name="Chen C."/>
            <person name="Yan M."/>
            <person name="Daum C."/>
            <person name="Ng V."/>
            <person name="Clum A."/>
            <person name="Steindorff A."/>
            <person name="Ohm R.A."/>
            <person name="Martin F."/>
            <person name="Silar P."/>
            <person name="Natvig D.O."/>
            <person name="Lalanne C."/>
            <person name="Gautier V."/>
            <person name="Ament-Velasquez S.L."/>
            <person name="Kruys A."/>
            <person name="Hutchinson M.I."/>
            <person name="Powell A.J."/>
            <person name="Barry K."/>
            <person name="Miller A.N."/>
            <person name="Grigoriev I.V."/>
            <person name="Debuchy R."/>
            <person name="Gladieux P."/>
            <person name="Hiltunen Thoren M."/>
            <person name="Johannesson H."/>
        </authorList>
    </citation>
    <scope>NUCLEOTIDE SEQUENCE</scope>
    <source>
        <strain evidence="6">CBS 141.50</strain>
    </source>
</reference>
<sequence length="87" mass="9489">MLPAAAAPAPVDAYPRYAASALASNALVRCTFAAAFPLFGIQMYQSLGFQWATGLLAFITLALMPFPYIFFRYGKKIRAKSRYATAT</sequence>
<evidence type="ECO:0000256" key="1">
    <source>
        <dbReference type="ARBA" id="ARBA00004141"/>
    </source>
</evidence>
<evidence type="ECO:0000256" key="4">
    <source>
        <dbReference type="ARBA" id="ARBA00023136"/>
    </source>
</evidence>
<reference evidence="6" key="2">
    <citation type="submission" date="2023-05" db="EMBL/GenBank/DDBJ databases">
        <authorList>
            <consortium name="Lawrence Berkeley National Laboratory"/>
            <person name="Steindorff A."/>
            <person name="Hensen N."/>
            <person name="Bonometti L."/>
            <person name="Westerberg I."/>
            <person name="Brannstrom I.O."/>
            <person name="Guillou S."/>
            <person name="Cros-Aarteil S."/>
            <person name="Calhoun S."/>
            <person name="Haridas S."/>
            <person name="Kuo A."/>
            <person name="Mondo S."/>
            <person name="Pangilinan J."/>
            <person name="Riley R."/>
            <person name="Labutti K."/>
            <person name="Andreopoulos B."/>
            <person name="Lipzen A."/>
            <person name="Chen C."/>
            <person name="Yanf M."/>
            <person name="Daum C."/>
            <person name="Ng V."/>
            <person name="Clum A."/>
            <person name="Ohm R."/>
            <person name="Martin F."/>
            <person name="Silar P."/>
            <person name="Natvig D."/>
            <person name="Lalanne C."/>
            <person name="Gautier V."/>
            <person name="Ament-Velasquez S.L."/>
            <person name="Kruys A."/>
            <person name="Hutchinson M.I."/>
            <person name="Powell A.J."/>
            <person name="Barry K."/>
            <person name="Miller A.N."/>
            <person name="Grigoriev I.V."/>
            <person name="Debuchy R."/>
            <person name="Gladieux P."/>
            <person name="Thoren M.H."/>
            <person name="Johannesson H."/>
        </authorList>
    </citation>
    <scope>NUCLEOTIDE SEQUENCE</scope>
    <source>
        <strain evidence="6">CBS 141.50</strain>
    </source>
</reference>
<organism evidence="6 7">
    <name type="scientific">Dichotomopilus funicola</name>
    <dbReference type="NCBI Taxonomy" id="1934379"/>
    <lineage>
        <taxon>Eukaryota</taxon>
        <taxon>Fungi</taxon>
        <taxon>Dikarya</taxon>
        <taxon>Ascomycota</taxon>
        <taxon>Pezizomycotina</taxon>
        <taxon>Sordariomycetes</taxon>
        <taxon>Sordariomycetidae</taxon>
        <taxon>Sordariales</taxon>
        <taxon>Chaetomiaceae</taxon>
        <taxon>Dichotomopilus</taxon>
    </lineage>
</organism>
<comment type="caution">
    <text evidence="6">The sequence shown here is derived from an EMBL/GenBank/DDBJ whole genome shotgun (WGS) entry which is preliminary data.</text>
</comment>
<keyword evidence="4 5" id="KW-0472">Membrane</keyword>
<dbReference type="SUPFAM" id="SSF103473">
    <property type="entry name" value="MFS general substrate transporter"/>
    <property type="match status" value="1"/>
</dbReference>
<dbReference type="EMBL" id="MU853556">
    <property type="protein sequence ID" value="KAK4147511.1"/>
    <property type="molecule type" value="Genomic_DNA"/>
</dbReference>
<comment type="subcellular location">
    <subcellularLocation>
        <location evidence="1">Membrane</location>
        <topology evidence="1">Multi-pass membrane protein</topology>
    </subcellularLocation>
</comment>
<name>A0AAN6VCE0_9PEZI</name>
<keyword evidence="3 5" id="KW-1133">Transmembrane helix</keyword>
<keyword evidence="7" id="KW-1185">Reference proteome</keyword>
<evidence type="ECO:0000256" key="5">
    <source>
        <dbReference type="SAM" id="Phobius"/>
    </source>
</evidence>
<evidence type="ECO:0000313" key="6">
    <source>
        <dbReference type="EMBL" id="KAK4147511.1"/>
    </source>
</evidence>
<dbReference type="GeneID" id="87815912"/>
<feature type="transmembrane region" description="Helical" evidence="5">
    <location>
        <begin position="26"/>
        <end position="45"/>
    </location>
</feature>
<dbReference type="GO" id="GO:0005886">
    <property type="term" value="C:plasma membrane"/>
    <property type="evidence" value="ECO:0007669"/>
    <property type="project" value="TreeGrafter"/>
</dbReference>
<evidence type="ECO:0000256" key="3">
    <source>
        <dbReference type="ARBA" id="ARBA00022989"/>
    </source>
</evidence>
<protein>
    <recommendedName>
        <fullName evidence="8">MFS transporter</fullName>
    </recommendedName>
</protein>
<dbReference type="PANTHER" id="PTHR23502:SF7">
    <property type="entry name" value="DRUG_PROTON ANTIPORTER YHK8-RELATED"/>
    <property type="match status" value="1"/>
</dbReference>
<feature type="transmembrane region" description="Helical" evidence="5">
    <location>
        <begin position="51"/>
        <end position="71"/>
    </location>
</feature>
<dbReference type="GO" id="GO:0022857">
    <property type="term" value="F:transmembrane transporter activity"/>
    <property type="evidence" value="ECO:0007669"/>
    <property type="project" value="TreeGrafter"/>
</dbReference>
<evidence type="ECO:0008006" key="8">
    <source>
        <dbReference type="Google" id="ProtNLM"/>
    </source>
</evidence>
<evidence type="ECO:0000256" key="2">
    <source>
        <dbReference type="ARBA" id="ARBA00022692"/>
    </source>
</evidence>
<gene>
    <name evidence="6" type="ORF">C8A04DRAFT_24765</name>
</gene>
<evidence type="ECO:0000313" key="7">
    <source>
        <dbReference type="Proteomes" id="UP001302676"/>
    </source>
</evidence>
<proteinExistence type="predicted"/>
<dbReference type="AlphaFoldDB" id="A0AAN6VCE0"/>